<feature type="transmembrane region" description="Helical" evidence="6">
    <location>
        <begin position="104"/>
        <end position="126"/>
    </location>
</feature>
<evidence type="ECO:0000256" key="1">
    <source>
        <dbReference type="ARBA" id="ARBA00004651"/>
    </source>
</evidence>
<feature type="transmembrane region" description="Helical" evidence="6">
    <location>
        <begin position="417"/>
        <end position="437"/>
    </location>
</feature>
<keyword evidence="5 6" id="KW-0472">Membrane</keyword>
<feature type="transmembrane region" description="Helical" evidence="6">
    <location>
        <begin position="246"/>
        <end position="265"/>
    </location>
</feature>
<protein>
    <submittedName>
        <fullName evidence="7">Membrane protein involved in the export of O-antigen and teichoic acid</fullName>
    </submittedName>
</protein>
<dbReference type="EMBL" id="LT629740">
    <property type="protein sequence ID" value="SDT00015.1"/>
    <property type="molecule type" value="Genomic_DNA"/>
</dbReference>
<proteinExistence type="predicted"/>
<dbReference type="Pfam" id="PF01943">
    <property type="entry name" value="Polysacc_synt"/>
    <property type="match status" value="1"/>
</dbReference>
<gene>
    <name evidence="7" type="ORF">SAMN05216490_2268</name>
</gene>
<evidence type="ECO:0000256" key="3">
    <source>
        <dbReference type="ARBA" id="ARBA00022692"/>
    </source>
</evidence>
<dbReference type="InterPro" id="IPR050833">
    <property type="entry name" value="Poly_Biosynth_Transport"/>
</dbReference>
<feature type="transmembrane region" description="Helical" evidence="6">
    <location>
        <begin position="31"/>
        <end position="51"/>
    </location>
</feature>
<accession>A0A1H1WSJ9</accession>
<dbReference type="OrthoDB" id="512217at2"/>
<dbReference type="Proteomes" id="UP000199679">
    <property type="component" value="Chromosome I"/>
</dbReference>
<evidence type="ECO:0000313" key="7">
    <source>
        <dbReference type="EMBL" id="SDT00015.1"/>
    </source>
</evidence>
<feature type="transmembrane region" description="Helical" evidence="6">
    <location>
        <begin position="392"/>
        <end position="411"/>
    </location>
</feature>
<dbReference type="PANTHER" id="PTHR30250:SF11">
    <property type="entry name" value="O-ANTIGEN TRANSPORTER-RELATED"/>
    <property type="match status" value="1"/>
</dbReference>
<sequence length="453" mass="50213">MLQAIQTNIHRFLTQGHERSLRAKKNIIKSVFIKGGSVIISLMLIPLTINYVNPTQYGIWLTLSSIITWAALFDMGLGNGLKNKLAEVIALNDMSRAKSYVSSTYAILLIISTLLFIVFCLINPYINWAKVLNVQAGVYEQLNQLVLIIFAFFCFQFIVELINTVLSANHAPAKSALMNMIAQLLTLVVIVIATRYKPGSLIELVIIMAGIPLLVMIAGSIILFNGSYKLIAPNIAAINFKYAKELLTVGGSFFIIQIGALVLYGTDNIVITQLFGPKEVTVFNVAYKLFSVILMIFMLVITPFWSAFTEAYVKDDYDWIRNAIAKINRLWGALSLLSILLLIISPWLYTAWVGKSISVPLSLSVAMCCYMISLIWQATHVQLLNGTGKIKLQFYLVIFSSIVNIPLSIFLGRRIGVAGVTFSNVILLVMMGIVFSIQTNKIINKTASGIFNA</sequence>
<organism evidence="7 8">
    <name type="scientific">Mucilaginibacter mallensis</name>
    <dbReference type="NCBI Taxonomy" id="652787"/>
    <lineage>
        <taxon>Bacteria</taxon>
        <taxon>Pseudomonadati</taxon>
        <taxon>Bacteroidota</taxon>
        <taxon>Sphingobacteriia</taxon>
        <taxon>Sphingobacteriales</taxon>
        <taxon>Sphingobacteriaceae</taxon>
        <taxon>Mucilaginibacter</taxon>
    </lineage>
</organism>
<dbReference type="GO" id="GO:0005886">
    <property type="term" value="C:plasma membrane"/>
    <property type="evidence" value="ECO:0007669"/>
    <property type="project" value="UniProtKB-SubCell"/>
</dbReference>
<feature type="transmembrane region" description="Helical" evidence="6">
    <location>
        <begin position="285"/>
        <end position="308"/>
    </location>
</feature>
<feature type="transmembrane region" description="Helical" evidence="6">
    <location>
        <begin position="202"/>
        <end position="225"/>
    </location>
</feature>
<evidence type="ECO:0000256" key="5">
    <source>
        <dbReference type="ARBA" id="ARBA00023136"/>
    </source>
</evidence>
<dbReference type="STRING" id="652787.SAMN05216490_2268"/>
<dbReference type="PANTHER" id="PTHR30250">
    <property type="entry name" value="PST FAMILY PREDICTED COLANIC ACID TRANSPORTER"/>
    <property type="match status" value="1"/>
</dbReference>
<feature type="transmembrane region" description="Helical" evidence="6">
    <location>
        <begin position="329"/>
        <end position="349"/>
    </location>
</feature>
<keyword evidence="8" id="KW-1185">Reference proteome</keyword>
<feature type="transmembrane region" description="Helical" evidence="6">
    <location>
        <begin position="146"/>
        <end position="165"/>
    </location>
</feature>
<feature type="transmembrane region" description="Helical" evidence="6">
    <location>
        <begin position="177"/>
        <end position="196"/>
    </location>
</feature>
<evidence type="ECO:0000256" key="6">
    <source>
        <dbReference type="SAM" id="Phobius"/>
    </source>
</evidence>
<name>A0A1H1WSJ9_MUCMA</name>
<evidence type="ECO:0000256" key="2">
    <source>
        <dbReference type="ARBA" id="ARBA00022475"/>
    </source>
</evidence>
<evidence type="ECO:0000313" key="8">
    <source>
        <dbReference type="Proteomes" id="UP000199679"/>
    </source>
</evidence>
<comment type="subcellular location">
    <subcellularLocation>
        <location evidence="1">Cell membrane</location>
        <topology evidence="1">Multi-pass membrane protein</topology>
    </subcellularLocation>
</comment>
<keyword evidence="3 6" id="KW-0812">Transmembrane</keyword>
<feature type="transmembrane region" description="Helical" evidence="6">
    <location>
        <begin position="57"/>
        <end position="77"/>
    </location>
</feature>
<evidence type="ECO:0000256" key="4">
    <source>
        <dbReference type="ARBA" id="ARBA00022989"/>
    </source>
</evidence>
<reference evidence="7 8" key="1">
    <citation type="submission" date="2016-10" db="EMBL/GenBank/DDBJ databases">
        <authorList>
            <person name="de Groot N.N."/>
        </authorList>
    </citation>
    <scope>NUCLEOTIDE SEQUENCE [LARGE SCALE GENOMIC DNA]</scope>
    <source>
        <strain evidence="7 8">MP1X4</strain>
    </source>
</reference>
<feature type="transmembrane region" description="Helical" evidence="6">
    <location>
        <begin position="361"/>
        <end position="380"/>
    </location>
</feature>
<dbReference type="InterPro" id="IPR002797">
    <property type="entry name" value="Polysacc_synth"/>
</dbReference>
<dbReference type="AlphaFoldDB" id="A0A1H1WSJ9"/>
<keyword evidence="2" id="KW-1003">Cell membrane</keyword>
<keyword evidence="4 6" id="KW-1133">Transmembrane helix</keyword>